<evidence type="ECO:0000256" key="6">
    <source>
        <dbReference type="SAM" id="Phobius"/>
    </source>
</evidence>
<dbReference type="AlphaFoldDB" id="A0A7T0C1M9"/>
<feature type="transmembrane region" description="Helical" evidence="6">
    <location>
        <begin position="6"/>
        <end position="31"/>
    </location>
</feature>
<dbReference type="Proteomes" id="UP000594464">
    <property type="component" value="Chromosome"/>
</dbReference>
<feature type="transmembrane region" description="Helical" evidence="6">
    <location>
        <begin position="130"/>
        <end position="148"/>
    </location>
</feature>
<reference evidence="9" key="1">
    <citation type="submission" date="2020-02" db="EMBL/GenBank/DDBJ databases">
        <title>Genomic and physiological characterization of two novel Nitrospinaceae genera.</title>
        <authorList>
            <person name="Mueller A.J."/>
            <person name="Jung M.-Y."/>
            <person name="Strachan C.R."/>
            <person name="Herbold C.W."/>
            <person name="Kirkegaard R.H."/>
            <person name="Daims H."/>
        </authorList>
    </citation>
    <scope>NUCLEOTIDE SEQUENCE [LARGE SCALE GENOMIC DNA]</scope>
</reference>
<dbReference type="InterPro" id="IPR025423">
    <property type="entry name" value="TMEM205-like"/>
</dbReference>
<evidence type="ECO:0000313" key="8">
    <source>
        <dbReference type="EMBL" id="QPJ64883.1"/>
    </source>
</evidence>
<comment type="subcellular location">
    <subcellularLocation>
        <location evidence="1">Membrane</location>
    </subcellularLocation>
</comment>
<dbReference type="KEGG" id="nva:G3M78_05585"/>
<feature type="transmembrane region" description="Helical" evidence="6">
    <location>
        <begin position="74"/>
        <end position="95"/>
    </location>
</feature>
<evidence type="ECO:0000313" key="9">
    <source>
        <dbReference type="Proteomes" id="UP000594464"/>
    </source>
</evidence>
<keyword evidence="3 6" id="KW-1133">Transmembrane helix</keyword>
<protein>
    <submittedName>
        <fullName evidence="8">DUF4149 domain-containing protein</fullName>
    </submittedName>
</protein>
<evidence type="ECO:0000256" key="3">
    <source>
        <dbReference type="ARBA" id="ARBA00022989"/>
    </source>
</evidence>
<dbReference type="Pfam" id="PF13664">
    <property type="entry name" value="DUF4149"/>
    <property type="match status" value="1"/>
</dbReference>
<evidence type="ECO:0000256" key="5">
    <source>
        <dbReference type="SAM" id="Coils"/>
    </source>
</evidence>
<organism evidence="8 9">
    <name type="scientific">Candidatus Nitrohelix vancouverensis</name>
    <dbReference type="NCBI Taxonomy" id="2705534"/>
    <lineage>
        <taxon>Bacteria</taxon>
        <taxon>Pseudomonadati</taxon>
        <taxon>Nitrospinota/Tectimicrobiota group</taxon>
        <taxon>Nitrospinota</taxon>
        <taxon>Nitrospinia</taxon>
        <taxon>Nitrospinales</taxon>
        <taxon>Nitrospinaceae</taxon>
        <taxon>Candidatus Nitrohelix</taxon>
    </lineage>
</organism>
<name>A0A7T0C1M9_9BACT</name>
<accession>A0A7T0C1M9</accession>
<gene>
    <name evidence="8" type="ORF">G3M78_05585</name>
</gene>
<feature type="domain" description="TMEM205-like" evidence="7">
    <location>
        <begin position="11"/>
        <end position="105"/>
    </location>
</feature>
<evidence type="ECO:0000256" key="2">
    <source>
        <dbReference type="ARBA" id="ARBA00022692"/>
    </source>
</evidence>
<keyword evidence="2 6" id="KW-0812">Transmembrane</keyword>
<keyword evidence="4 6" id="KW-0472">Membrane</keyword>
<feature type="transmembrane region" description="Helical" evidence="6">
    <location>
        <begin position="51"/>
        <end position="68"/>
    </location>
</feature>
<evidence type="ECO:0000256" key="1">
    <source>
        <dbReference type="ARBA" id="ARBA00004370"/>
    </source>
</evidence>
<dbReference type="EMBL" id="CP048620">
    <property type="protein sequence ID" value="QPJ64883.1"/>
    <property type="molecule type" value="Genomic_DNA"/>
</dbReference>
<evidence type="ECO:0000259" key="7">
    <source>
        <dbReference type="Pfam" id="PF13664"/>
    </source>
</evidence>
<dbReference type="GO" id="GO:0016020">
    <property type="term" value="C:membrane"/>
    <property type="evidence" value="ECO:0007669"/>
    <property type="project" value="UniProtKB-SubCell"/>
</dbReference>
<sequence length="153" mass="17055">MDVLLLFLHLLALVCWLGSIIFFSFFTAPVLFRTLERQEAGDLIGKIFPNYYRLGYICGALALLTLVSQPSEVMSIKLGLLLAMIVCTLFAGLAINPNARAVKERLRVAVLEDEKTSLEARFKKLHRLSVQLNATTLFAGLGFLWYTAMGLTL</sequence>
<proteinExistence type="predicted"/>
<keyword evidence="5" id="KW-0175">Coiled coil</keyword>
<evidence type="ECO:0000256" key="4">
    <source>
        <dbReference type="ARBA" id="ARBA00023136"/>
    </source>
</evidence>
<feature type="coiled-coil region" evidence="5">
    <location>
        <begin position="101"/>
        <end position="128"/>
    </location>
</feature>